<keyword evidence="6 10" id="KW-1133">Transmembrane helix</keyword>
<dbReference type="AlphaFoldDB" id="A0A246RIB6"/>
<dbReference type="SMART" id="SM00116">
    <property type="entry name" value="CBS"/>
    <property type="match status" value="2"/>
</dbReference>
<dbReference type="SUPFAM" id="SSF56176">
    <property type="entry name" value="FAD-binding/transporter-associated domain-like"/>
    <property type="match status" value="1"/>
</dbReference>
<feature type="compositionally biased region" description="Low complexity" evidence="11">
    <location>
        <begin position="482"/>
        <end position="494"/>
    </location>
</feature>
<dbReference type="SMART" id="SM01091">
    <property type="entry name" value="CorC_HlyC"/>
    <property type="match status" value="1"/>
</dbReference>
<name>A0A246RIB6_9ACTN</name>
<dbReference type="InterPro" id="IPR005170">
    <property type="entry name" value="Transptr-assoc_dom"/>
</dbReference>
<feature type="domain" description="CBS" evidence="13">
    <location>
        <begin position="280"/>
        <end position="343"/>
    </location>
</feature>
<keyword evidence="5" id="KW-0677">Repeat</keyword>
<feature type="transmembrane region" description="Helical" evidence="12">
    <location>
        <begin position="90"/>
        <end position="118"/>
    </location>
</feature>
<dbReference type="Pfam" id="PF01595">
    <property type="entry name" value="CNNM"/>
    <property type="match status" value="1"/>
</dbReference>
<evidence type="ECO:0000313" key="15">
    <source>
        <dbReference type="EMBL" id="OWV04193.1"/>
    </source>
</evidence>
<dbReference type="InterPro" id="IPR051676">
    <property type="entry name" value="UPF0053_domain"/>
</dbReference>
<comment type="caution">
    <text evidence="15">The sequence shown here is derived from an EMBL/GenBank/DDBJ whole genome shotgun (WGS) entry which is preliminary data.</text>
</comment>
<organism evidence="15 16">
    <name type="scientific">Micromonospora wenchangensis</name>
    <dbReference type="NCBI Taxonomy" id="1185415"/>
    <lineage>
        <taxon>Bacteria</taxon>
        <taxon>Bacillati</taxon>
        <taxon>Actinomycetota</taxon>
        <taxon>Actinomycetes</taxon>
        <taxon>Micromonosporales</taxon>
        <taxon>Micromonosporaceae</taxon>
        <taxon>Micromonospora</taxon>
    </lineage>
</organism>
<evidence type="ECO:0000256" key="9">
    <source>
        <dbReference type="PROSITE-ProRule" id="PRU00703"/>
    </source>
</evidence>
<dbReference type="InterPro" id="IPR016169">
    <property type="entry name" value="FAD-bd_PCMH_sub2"/>
</dbReference>
<dbReference type="GO" id="GO:0050660">
    <property type="term" value="F:flavin adenine dinucleotide binding"/>
    <property type="evidence" value="ECO:0007669"/>
    <property type="project" value="InterPro"/>
</dbReference>
<gene>
    <name evidence="15" type="ORF">B5D80_21000</name>
</gene>
<evidence type="ECO:0000259" key="13">
    <source>
        <dbReference type="PROSITE" id="PS51371"/>
    </source>
</evidence>
<dbReference type="EMBL" id="MZMV01000037">
    <property type="protein sequence ID" value="OWV04193.1"/>
    <property type="molecule type" value="Genomic_DNA"/>
</dbReference>
<evidence type="ECO:0000256" key="12">
    <source>
        <dbReference type="SAM" id="Phobius"/>
    </source>
</evidence>
<accession>A0A246RIB6</accession>
<dbReference type="Pfam" id="PF03471">
    <property type="entry name" value="CorC_HlyC"/>
    <property type="match status" value="1"/>
</dbReference>
<keyword evidence="3" id="KW-1003">Cell membrane</keyword>
<evidence type="ECO:0000256" key="10">
    <source>
        <dbReference type="PROSITE-ProRule" id="PRU01193"/>
    </source>
</evidence>
<evidence type="ECO:0000313" key="16">
    <source>
        <dbReference type="Proteomes" id="UP000197174"/>
    </source>
</evidence>
<feature type="domain" description="CNNM transmembrane" evidence="14">
    <location>
        <begin position="1"/>
        <end position="202"/>
    </location>
</feature>
<dbReference type="SUPFAM" id="SSF54631">
    <property type="entry name" value="CBS-domain pair"/>
    <property type="match status" value="1"/>
</dbReference>
<evidence type="ECO:0000256" key="7">
    <source>
        <dbReference type="ARBA" id="ARBA00023122"/>
    </source>
</evidence>
<evidence type="ECO:0000256" key="5">
    <source>
        <dbReference type="ARBA" id="ARBA00022737"/>
    </source>
</evidence>
<dbReference type="PANTHER" id="PTHR43099">
    <property type="entry name" value="UPF0053 PROTEIN YRKA"/>
    <property type="match status" value="1"/>
</dbReference>
<evidence type="ECO:0000256" key="3">
    <source>
        <dbReference type="ARBA" id="ARBA00022475"/>
    </source>
</evidence>
<dbReference type="Gene3D" id="3.30.465.10">
    <property type="match status" value="1"/>
</dbReference>
<keyword evidence="7 9" id="KW-0129">CBS domain</keyword>
<evidence type="ECO:0000256" key="4">
    <source>
        <dbReference type="ARBA" id="ARBA00022692"/>
    </source>
</evidence>
<dbReference type="CDD" id="cd04590">
    <property type="entry name" value="CBS_pair_CorC_HlyC_assoc"/>
    <property type="match status" value="1"/>
</dbReference>
<sequence>MLIVVGLVLIIVLTAATGYFVAQEFGYVAVDRGKLKQLADDGDAKAARALEVTGRLSFMLSGAQLGITVTALLVGYAAEPYLGAGLAELLGGAGVATGVSLPLSVALALVIATVVQMVLGELAPKNLAIARPEALARALSRSTLIYLKIAGPLITLFDRAAVRLLRRVGIEPIEELPSGATPADLEQIIAESREEGHLDAEMSDLLDRGLDFRELTAGEAMVPRVDVHTIRSHEPVSRVVELLDTGHSRFPVRGADGVDDLVGVIGIADVLGVPPAERATTPVSAVAVPPLLVPETLPLPTVLDRLRSGHRQLACVVDEYGGFAGVITLEDIAEELVGPIRDEDDPPEPAPIRQDDGSWVVPARWRIDEVADSTGIALPEAPEYDTLSGLVMRELGRVPEVGDRLEISLPVDHDEPAERPTALIEVLAVDRHVADSVRLTLAGDQDADGKPPATGGGGGGGGDRRRATNVRATGTGGERRGGANARATGGADARVTQGREERS</sequence>
<dbReference type="InterPro" id="IPR002550">
    <property type="entry name" value="CNNM"/>
</dbReference>
<dbReference type="Proteomes" id="UP000197174">
    <property type="component" value="Unassembled WGS sequence"/>
</dbReference>
<keyword evidence="8 10" id="KW-0472">Membrane</keyword>
<comment type="similarity">
    <text evidence="2">Belongs to the UPF0053 family.</text>
</comment>
<evidence type="ECO:0000256" key="6">
    <source>
        <dbReference type="ARBA" id="ARBA00022989"/>
    </source>
</evidence>
<evidence type="ECO:0008006" key="17">
    <source>
        <dbReference type="Google" id="ProtNLM"/>
    </source>
</evidence>
<evidence type="ECO:0000259" key="14">
    <source>
        <dbReference type="PROSITE" id="PS51846"/>
    </source>
</evidence>
<dbReference type="PROSITE" id="PS51846">
    <property type="entry name" value="CNNM"/>
    <property type="match status" value="1"/>
</dbReference>
<evidence type="ECO:0000256" key="2">
    <source>
        <dbReference type="ARBA" id="ARBA00006337"/>
    </source>
</evidence>
<reference evidence="15 16" key="1">
    <citation type="submission" date="2017-03" db="EMBL/GenBank/DDBJ databases">
        <title>Whole genome sequence of Micromonospora wenchangensis, isolated from mangrove soil.</title>
        <authorList>
            <person name="Yang H."/>
        </authorList>
    </citation>
    <scope>NUCLEOTIDE SEQUENCE [LARGE SCALE GENOMIC DNA]</scope>
    <source>
        <strain evidence="15 16">CCTCC AA 2012002</strain>
    </source>
</reference>
<dbReference type="InterPro" id="IPR000644">
    <property type="entry name" value="CBS_dom"/>
</dbReference>
<comment type="subcellular location">
    <subcellularLocation>
        <location evidence="1">Cell membrane</location>
        <topology evidence="1">Multi-pass membrane protein</topology>
    </subcellularLocation>
</comment>
<dbReference type="GO" id="GO:0005886">
    <property type="term" value="C:plasma membrane"/>
    <property type="evidence" value="ECO:0007669"/>
    <property type="project" value="UniProtKB-SubCell"/>
</dbReference>
<dbReference type="OrthoDB" id="110231at2"/>
<dbReference type="PANTHER" id="PTHR43099:SF6">
    <property type="entry name" value="UPF0053 PROTEIN RV1842C"/>
    <property type="match status" value="1"/>
</dbReference>
<proteinExistence type="inferred from homology"/>
<protein>
    <recommendedName>
        <fullName evidence="17">HlyC/CorC family transporter</fullName>
    </recommendedName>
</protein>
<feature type="region of interest" description="Disordered" evidence="11">
    <location>
        <begin position="440"/>
        <end position="503"/>
    </location>
</feature>
<evidence type="ECO:0000256" key="11">
    <source>
        <dbReference type="SAM" id="MobiDB-lite"/>
    </source>
</evidence>
<evidence type="ECO:0000256" key="8">
    <source>
        <dbReference type="ARBA" id="ARBA00023136"/>
    </source>
</evidence>
<dbReference type="InterPro" id="IPR044751">
    <property type="entry name" value="Ion_transp-like_CBS"/>
</dbReference>
<dbReference type="InterPro" id="IPR036318">
    <property type="entry name" value="FAD-bd_PCMH-like_sf"/>
</dbReference>
<evidence type="ECO:0000256" key="1">
    <source>
        <dbReference type="ARBA" id="ARBA00004651"/>
    </source>
</evidence>
<dbReference type="Gene3D" id="3.10.580.10">
    <property type="entry name" value="CBS-domain"/>
    <property type="match status" value="1"/>
</dbReference>
<dbReference type="PROSITE" id="PS51371">
    <property type="entry name" value="CBS"/>
    <property type="match status" value="1"/>
</dbReference>
<keyword evidence="4 10" id="KW-0812">Transmembrane</keyword>
<keyword evidence="16" id="KW-1185">Reference proteome</keyword>
<dbReference type="Pfam" id="PF00571">
    <property type="entry name" value="CBS"/>
    <property type="match status" value="2"/>
</dbReference>
<feature type="transmembrane region" description="Helical" evidence="12">
    <location>
        <begin position="58"/>
        <end position="78"/>
    </location>
</feature>
<dbReference type="InterPro" id="IPR046342">
    <property type="entry name" value="CBS_dom_sf"/>
</dbReference>